<evidence type="ECO:0000313" key="4">
    <source>
        <dbReference type="Proteomes" id="UP000717585"/>
    </source>
</evidence>
<dbReference type="AlphaFoldDB" id="A0A8J6ASQ7"/>
<keyword evidence="1" id="KW-0812">Transmembrane</keyword>
<reference evidence="3" key="1">
    <citation type="submission" date="2021-05" db="EMBL/GenBank/DDBJ databases">
        <title>A free-living protist that lacks canonical eukaryotic 1 DNA replication and segregation systems.</title>
        <authorList>
            <person name="Salas-Leiva D.E."/>
            <person name="Tromer E.C."/>
            <person name="Curtis B.A."/>
            <person name="Jerlstrom-Hultqvist J."/>
            <person name="Kolisko M."/>
            <person name="Yi Z."/>
            <person name="Salas-Leiva J.S."/>
            <person name="Gallot-Lavallee L."/>
            <person name="Kops G.J.P.L."/>
            <person name="Archibald J.M."/>
            <person name="Simpson A.G.B."/>
            <person name="Roger A.J."/>
        </authorList>
    </citation>
    <scope>NUCLEOTIDE SEQUENCE</scope>
    <source>
        <strain evidence="3">BICM</strain>
    </source>
</reference>
<feature type="transmembrane region" description="Helical" evidence="1">
    <location>
        <begin position="453"/>
        <end position="479"/>
    </location>
</feature>
<evidence type="ECO:0000313" key="3">
    <source>
        <dbReference type="EMBL" id="KAG9390540.1"/>
    </source>
</evidence>
<feature type="signal peptide" evidence="2">
    <location>
        <begin position="1"/>
        <end position="19"/>
    </location>
</feature>
<sequence>MRAIILCILLLMMALDSLCDVGVVDCSISGDTLTIHSTTSNLGAQLRFDTDNFFSVGLQQYTLNSGNIVSLNLLAITSLAVSQATTVRNAYAALDAVSCADAACADCTTPTLHHNASHYTVYEVAGASLSVASFKNAVNTVDFDIDVVIGSDVPWDGAYLVKNPDGALAFMPTELFGTAVNQVGISEASYSAAATCDDPFSPVRVAGSSFWDQFSEFAPDDNVAFKSSSAQVAVVSNVDLAVSITLDLSLFTLNDASLSSNFLYKATVTKSTRYLSIAVTHLEATLDSTLAMPSAVRCTGSAGSFACTLQSATTTPLYPGYFTIAYFLVPDDAVDASLTCTGAFSLDGAASTLEFVLPHAEEDPDVLLQSLLVMPSFCGMLCKVIDEDTGSFSCECCTNSTGTLYNPKSMMSVDCADHTFNTTWSYDSLDYDTAWEYIQYAFSTMDYRLRVGLAAALGGVVVALFIFAGMALTVVVISLRARKASRAQQKQIAELTRATQQLWDQQPRVEETMRHRSATTYLFDDLADDFD</sequence>
<name>A0A8J6ASQ7_9EUKA</name>
<feature type="chain" id="PRO_5035261513" description="Transmembrane protein" evidence="2">
    <location>
        <begin position="20"/>
        <end position="531"/>
    </location>
</feature>
<proteinExistence type="predicted"/>
<evidence type="ECO:0000256" key="1">
    <source>
        <dbReference type="SAM" id="Phobius"/>
    </source>
</evidence>
<evidence type="ECO:0008006" key="5">
    <source>
        <dbReference type="Google" id="ProtNLM"/>
    </source>
</evidence>
<dbReference type="Proteomes" id="UP000717585">
    <property type="component" value="Unassembled WGS sequence"/>
</dbReference>
<protein>
    <recommendedName>
        <fullName evidence="5">Transmembrane protein</fullName>
    </recommendedName>
</protein>
<keyword evidence="1" id="KW-0472">Membrane</keyword>
<accession>A0A8J6ASQ7</accession>
<keyword evidence="2" id="KW-0732">Signal</keyword>
<evidence type="ECO:0000256" key="2">
    <source>
        <dbReference type="SAM" id="SignalP"/>
    </source>
</evidence>
<gene>
    <name evidence="3" type="ORF">J8273_7891</name>
</gene>
<comment type="caution">
    <text evidence="3">The sequence shown here is derived from an EMBL/GenBank/DDBJ whole genome shotgun (WGS) entry which is preliminary data.</text>
</comment>
<keyword evidence="1" id="KW-1133">Transmembrane helix</keyword>
<organism evidence="3 4">
    <name type="scientific">Carpediemonas membranifera</name>
    <dbReference type="NCBI Taxonomy" id="201153"/>
    <lineage>
        <taxon>Eukaryota</taxon>
        <taxon>Metamonada</taxon>
        <taxon>Carpediemonas-like organisms</taxon>
        <taxon>Carpediemonas</taxon>
    </lineage>
</organism>
<dbReference type="EMBL" id="JAHDYR010000064">
    <property type="protein sequence ID" value="KAG9390540.1"/>
    <property type="molecule type" value="Genomic_DNA"/>
</dbReference>
<keyword evidence="4" id="KW-1185">Reference proteome</keyword>